<keyword evidence="3" id="KW-0472">Membrane</keyword>
<evidence type="ECO:0000256" key="1">
    <source>
        <dbReference type="ARBA" id="ARBA00022729"/>
    </source>
</evidence>
<dbReference type="SUPFAM" id="SSF56925">
    <property type="entry name" value="OMPA-like"/>
    <property type="match status" value="1"/>
</dbReference>
<reference evidence="5 6" key="1">
    <citation type="submission" date="2016-10" db="EMBL/GenBank/DDBJ databases">
        <authorList>
            <person name="de Groot N.N."/>
        </authorList>
    </citation>
    <scope>NUCLEOTIDE SEQUENCE [LARGE SCALE GENOMIC DNA]</scope>
    <source>
        <strain evidence="5 6">D31d</strain>
    </source>
</reference>
<organism evidence="5 6">
    <name type="scientific">Xylanibacter ruminicola</name>
    <name type="common">Prevotella ruminicola</name>
    <dbReference type="NCBI Taxonomy" id="839"/>
    <lineage>
        <taxon>Bacteria</taxon>
        <taxon>Pseudomonadati</taxon>
        <taxon>Bacteroidota</taxon>
        <taxon>Bacteroidia</taxon>
        <taxon>Bacteroidales</taxon>
        <taxon>Prevotellaceae</taxon>
        <taxon>Xylanibacter</taxon>
    </lineage>
</organism>
<dbReference type="InterPro" id="IPR011250">
    <property type="entry name" value="OMP/PagP_B-barrel"/>
</dbReference>
<feature type="transmembrane region" description="Helical" evidence="3">
    <location>
        <begin position="49"/>
        <end position="67"/>
    </location>
</feature>
<proteinExistence type="predicted"/>
<evidence type="ECO:0000259" key="4">
    <source>
        <dbReference type="Pfam" id="PF13505"/>
    </source>
</evidence>
<keyword evidence="3" id="KW-1133">Transmembrane helix</keyword>
<keyword evidence="1" id="KW-0732">Signal</keyword>
<gene>
    <name evidence="5" type="ORF">SAMN05216462_0786</name>
</gene>
<dbReference type="Proteomes" id="UP000182257">
    <property type="component" value="Unassembled WGS sequence"/>
</dbReference>
<name>A0A1H3YTE8_XYLRU</name>
<dbReference type="Pfam" id="PF13505">
    <property type="entry name" value="OMP_b-brl"/>
    <property type="match status" value="1"/>
</dbReference>
<evidence type="ECO:0000256" key="2">
    <source>
        <dbReference type="SAM" id="MobiDB-lite"/>
    </source>
</evidence>
<accession>A0A1H3YTE8</accession>
<evidence type="ECO:0000313" key="5">
    <source>
        <dbReference type="EMBL" id="SEA14461.1"/>
    </source>
</evidence>
<sequence>MKQEEWAERLNNHLKDYHQEPTRDLWEGIEASLDKQAKGQTRHIALRRWMMAAAIIGVLFGGAYLMWNNEPVQPQVAQVKATNHADKEEAPVATQADITPDAAVKAPEKLVAQVVTAAKPVTQIAETAMLPENVVPEPTEKATQPDETANKPKEDTPSPQVHHPLSAEPKAYSHAKHQQQKPMRLTMGLFAQGNTNDMNNKNAVMMNPQLMHRVAATRAFLADYEEQESHNQPISFGLSVGYPLNSWLSLSSGLVYTKLNSTFTTLMPNHEIQRHQKLHYIGVPLNLQAHLLQWHGISLYLTAGTQADWNIKAESNTDGVNQVMDKDRMQWSVGGSLGLAYHIIPQLSLYAEPGVIHYIDNGSTINNYFKDKPTSFNLQLGLRFDLSPTK</sequence>
<feature type="domain" description="Outer membrane protein beta-barrel" evidence="4">
    <location>
        <begin position="223"/>
        <end position="384"/>
    </location>
</feature>
<protein>
    <submittedName>
        <fullName evidence="5">Outer membrane protein beta-barrel domain-containing protein</fullName>
    </submittedName>
</protein>
<evidence type="ECO:0000313" key="6">
    <source>
        <dbReference type="Proteomes" id="UP000182257"/>
    </source>
</evidence>
<keyword evidence="3" id="KW-0812">Transmembrane</keyword>
<dbReference type="InterPro" id="IPR027385">
    <property type="entry name" value="Beta-barrel_OMP"/>
</dbReference>
<dbReference type="EMBL" id="FNRF01000001">
    <property type="protein sequence ID" value="SEA14461.1"/>
    <property type="molecule type" value="Genomic_DNA"/>
</dbReference>
<dbReference type="Gene3D" id="2.40.160.20">
    <property type="match status" value="1"/>
</dbReference>
<dbReference type="RefSeq" id="WP_074760306.1">
    <property type="nucleotide sequence ID" value="NZ_FNRF01000001.1"/>
</dbReference>
<evidence type="ECO:0000256" key="3">
    <source>
        <dbReference type="SAM" id="Phobius"/>
    </source>
</evidence>
<dbReference type="AlphaFoldDB" id="A0A1H3YTE8"/>
<feature type="compositionally biased region" description="Basic and acidic residues" evidence="2">
    <location>
        <begin position="138"/>
        <end position="156"/>
    </location>
</feature>
<feature type="region of interest" description="Disordered" evidence="2">
    <location>
        <begin position="130"/>
        <end position="165"/>
    </location>
</feature>
<dbReference type="OrthoDB" id="1150526at2"/>